<dbReference type="InterPro" id="IPR011992">
    <property type="entry name" value="EF-hand-dom_pair"/>
</dbReference>
<comment type="subcellular location">
    <subcellularLocation>
        <location evidence="1">Nucleus</location>
    </subcellularLocation>
</comment>
<sequence>MEECPNIIVRLAVDRVDMNLITSENVQPRFYTPGEEISSQPNFLRGHGTYVDDENTLRASVAGVLEKVNKLISVRPLKARYQGEIGDVVVGRITEVQQKRWKVDINSKLDSILLLSSVNLPGGELRRRSAEDEQTMRRYLQEGDLICAEVQSTFVDGSISLHTRVLKYGKLSQGIMLKVPPTLIKRKKTHFHNLENGASLILGNNGYVWIGANTQDTDKSEGGFTQDLSRVPQDNREVCARLRNCVLILAQCNIKLSDTSITYAYEESMKYKVSELLLPESLVVIILYDVQTAVINNLFPILLLKWTNMDACFTAFDKDEDGFLSVSEFKLICCALFRNNLGKVYTLEEDQLQEIYSIFDLNNDGMIDREEFEICWNLWIKVCTRPKSAFLIVDVQNDFISGSLNIKHCAAQHDGLEVVEPINRLLETVTFDAVFYSLDWHPVDHVSFIDNLPFREIDESNGMSKEMIRVYDTVTFKGPPSINQRLWPRHCVQDSWGAELHKDLKIVKNAIKIYKGTNSEVDSYSVFWDNKKLTETTLASQLQDIGTTDIYICGLAYDVCVGATAVDAMTSGYRTILIDDCSRGVDLVDIEKTKANVIANNGIIVNSSQVKAMVEGRDRRPELGYKLALEIKKKLSAINKVDK</sequence>
<dbReference type="FunFam" id="2.40.50.140:FF:000038">
    <property type="entry name" value="Exosome complex component RRP4"/>
    <property type="match status" value="1"/>
</dbReference>
<dbReference type="Pfam" id="PF13499">
    <property type="entry name" value="EF-hand_7"/>
    <property type="match status" value="1"/>
</dbReference>
<gene>
    <name evidence="16" type="ORF">V1477_017415</name>
</gene>
<keyword evidence="6" id="KW-0479">Metal-binding</keyword>
<feature type="domain" description="EF-hand" evidence="15">
    <location>
        <begin position="347"/>
        <end position="382"/>
    </location>
</feature>
<organism evidence="16 17">
    <name type="scientific">Vespula maculifrons</name>
    <name type="common">Eastern yellow jacket</name>
    <name type="synonym">Wasp</name>
    <dbReference type="NCBI Taxonomy" id="7453"/>
    <lineage>
        <taxon>Eukaryota</taxon>
        <taxon>Metazoa</taxon>
        <taxon>Ecdysozoa</taxon>
        <taxon>Arthropoda</taxon>
        <taxon>Hexapoda</taxon>
        <taxon>Insecta</taxon>
        <taxon>Pterygota</taxon>
        <taxon>Neoptera</taxon>
        <taxon>Endopterygota</taxon>
        <taxon>Hymenoptera</taxon>
        <taxon>Apocrita</taxon>
        <taxon>Aculeata</taxon>
        <taxon>Vespoidea</taxon>
        <taxon>Vespidae</taxon>
        <taxon>Vespinae</taxon>
        <taxon>Vespula</taxon>
    </lineage>
</organism>
<dbReference type="InterPro" id="IPR052347">
    <property type="entry name" value="Isochorismatase_Nicotinamidase"/>
</dbReference>
<dbReference type="SUPFAM" id="SSF54791">
    <property type="entry name" value="Eukaryotic type KH-domain (KH-domain type I)"/>
    <property type="match status" value="1"/>
</dbReference>
<reference evidence="16 17" key="1">
    <citation type="journal article" date="2024" name="Ann. Entomol. Soc. Am.">
        <title>Genomic analyses of the southern and eastern yellowjacket wasps (Hymenoptera: Vespidae) reveal evolutionary signatures of social life.</title>
        <authorList>
            <person name="Catto M.A."/>
            <person name="Caine P.B."/>
            <person name="Orr S.E."/>
            <person name="Hunt B.G."/>
            <person name="Goodisman M.A.D."/>
        </authorList>
    </citation>
    <scope>NUCLEOTIDE SEQUENCE [LARGE SCALE GENOMIC DNA]</scope>
    <source>
        <strain evidence="16">232</strain>
        <tissue evidence="16">Head and thorax</tissue>
    </source>
</reference>
<dbReference type="PANTHER" id="PTHR11080">
    <property type="entry name" value="PYRAZINAMIDASE/NICOTINAMIDASE"/>
    <property type="match status" value="1"/>
</dbReference>
<dbReference type="CDD" id="cd05789">
    <property type="entry name" value="S1_Rrp4"/>
    <property type="match status" value="1"/>
</dbReference>
<keyword evidence="17" id="KW-1185">Reference proteome</keyword>
<dbReference type="InterPro" id="IPR002048">
    <property type="entry name" value="EF_hand_dom"/>
</dbReference>
<dbReference type="InterPro" id="IPR000868">
    <property type="entry name" value="Isochorismatase-like_dom"/>
</dbReference>
<evidence type="ECO:0000256" key="9">
    <source>
        <dbReference type="ARBA" id="ARBA00022837"/>
    </source>
</evidence>
<evidence type="ECO:0000256" key="13">
    <source>
        <dbReference type="ARBA" id="ARBA00039017"/>
    </source>
</evidence>
<evidence type="ECO:0000256" key="4">
    <source>
        <dbReference type="ARBA" id="ARBA00022552"/>
    </source>
</evidence>
<dbReference type="InterPro" id="IPR018247">
    <property type="entry name" value="EF_Hand_1_Ca_BS"/>
</dbReference>
<keyword evidence="5" id="KW-0662">Pyridine nucleotide biosynthesis</keyword>
<dbReference type="InterPro" id="IPR036380">
    <property type="entry name" value="Isochorismatase-like_sf"/>
</dbReference>
<dbReference type="SUPFAM" id="SSF50249">
    <property type="entry name" value="Nucleic acid-binding proteins"/>
    <property type="match status" value="1"/>
</dbReference>
<proteinExistence type="inferred from homology"/>
<dbReference type="GO" id="GO:0005634">
    <property type="term" value="C:nucleus"/>
    <property type="evidence" value="ECO:0007669"/>
    <property type="project" value="UniProtKB-SubCell"/>
</dbReference>
<dbReference type="AlphaFoldDB" id="A0ABD2B603"/>
<dbReference type="InterPro" id="IPR004088">
    <property type="entry name" value="KH_dom_type_1"/>
</dbReference>
<feature type="domain" description="EF-hand" evidence="15">
    <location>
        <begin position="304"/>
        <end position="339"/>
    </location>
</feature>
<dbReference type="InterPro" id="IPR048565">
    <property type="entry name" value="S1_RRP4"/>
</dbReference>
<dbReference type="PANTHER" id="PTHR11080:SF2">
    <property type="entry name" value="LD05707P"/>
    <property type="match status" value="1"/>
</dbReference>
<name>A0ABD2B603_VESMC</name>
<evidence type="ECO:0000256" key="3">
    <source>
        <dbReference type="ARBA" id="ARBA00009155"/>
    </source>
</evidence>
<dbReference type="GO" id="GO:0000178">
    <property type="term" value="C:exosome (RNase complex)"/>
    <property type="evidence" value="ECO:0007669"/>
    <property type="project" value="UniProtKB-KW"/>
</dbReference>
<keyword evidence="4" id="KW-0698">rRNA processing</keyword>
<dbReference type="SUPFAM" id="SSF52499">
    <property type="entry name" value="Isochorismatase-like hydrolases"/>
    <property type="match status" value="1"/>
</dbReference>
<evidence type="ECO:0000256" key="11">
    <source>
        <dbReference type="ARBA" id="ARBA00023242"/>
    </source>
</evidence>
<evidence type="ECO:0000256" key="12">
    <source>
        <dbReference type="ARBA" id="ARBA00037900"/>
    </source>
</evidence>
<dbReference type="SMART" id="SM00316">
    <property type="entry name" value="S1"/>
    <property type="match status" value="1"/>
</dbReference>
<dbReference type="GO" id="GO:0003723">
    <property type="term" value="F:RNA binding"/>
    <property type="evidence" value="ECO:0007669"/>
    <property type="project" value="UniProtKB-KW"/>
</dbReference>
<dbReference type="InterPro" id="IPR025721">
    <property type="entry name" value="Exosome_cplx_N_dom"/>
</dbReference>
<protein>
    <recommendedName>
        <fullName evidence="13">nicotinamidase</fullName>
        <ecNumber evidence="13">3.5.1.19</ecNumber>
    </recommendedName>
    <alternativeName>
        <fullName evidence="14">Nicotinamide deamidase</fullName>
    </alternativeName>
</protein>
<evidence type="ECO:0000313" key="16">
    <source>
        <dbReference type="EMBL" id="KAL2728139.1"/>
    </source>
</evidence>
<keyword evidence="8" id="KW-0271">Exosome</keyword>
<dbReference type="SUPFAM" id="SSF110324">
    <property type="entry name" value="Ribosomal L27 protein-like"/>
    <property type="match status" value="1"/>
</dbReference>
<comment type="similarity">
    <text evidence="3">Belongs to the RRP4 family.</text>
</comment>
<evidence type="ECO:0000256" key="5">
    <source>
        <dbReference type="ARBA" id="ARBA00022642"/>
    </source>
</evidence>
<dbReference type="EMBL" id="JAYRBN010000100">
    <property type="protein sequence ID" value="KAL2728139.1"/>
    <property type="molecule type" value="Genomic_DNA"/>
</dbReference>
<dbReference type="Pfam" id="PF00857">
    <property type="entry name" value="Isochorismatase"/>
    <property type="match status" value="1"/>
</dbReference>
<dbReference type="SUPFAM" id="SSF47473">
    <property type="entry name" value="EF-hand"/>
    <property type="match status" value="1"/>
</dbReference>
<dbReference type="Gene3D" id="3.40.50.850">
    <property type="entry name" value="Isochorismatase-like"/>
    <property type="match status" value="1"/>
</dbReference>
<evidence type="ECO:0000313" key="17">
    <source>
        <dbReference type="Proteomes" id="UP001607303"/>
    </source>
</evidence>
<dbReference type="InterPro" id="IPR003029">
    <property type="entry name" value="S1_domain"/>
</dbReference>
<dbReference type="CDD" id="cd22525">
    <property type="entry name" value="KH-I_Rrp4_eukar"/>
    <property type="match status" value="1"/>
</dbReference>
<dbReference type="GO" id="GO:0006364">
    <property type="term" value="P:rRNA processing"/>
    <property type="evidence" value="ECO:0007669"/>
    <property type="project" value="UniProtKB-KW"/>
</dbReference>
<evidence type="ECO:0000259" key="15">
    <source>
        <dbReference type="PROSITE" id="PS50222"/>
    </source>
</evidence>
<keyword evidence="10" id="KW-0694">RNA-binding</keyword>
<dbReference type="GO" id="GO:0008936">
    <property type="term" value="F:nicotinamidase activity"/>
    <property type="evidence" value="ECO:0007669"/>
    <property type="project" value="UniProtKB-EC"/>
</dbReference>
<comment type="similarity">
    <text evidence="2">Belongs to the isochorismatase family.</text>
</comment>
<dbReference type="EC" id="3.5.1.19" evidence="13"/>
<comment type="pathway">
    <text evidence="12">Cofactor biosynthesis; nicotinate biosynthesis; nicotinate from nicotinamide: step 1/1.</text>
</comment>
<dbReference type="Gene3D" id="2.40.50.100">
    <property type="match status" value="1"/>
</dbReference>
<accession>A0ABD2B603</accession>
<evidence type="ECO:0000256" key="2">
    <source>
        <dbReference type="ARBA" id="ARBA00006336"/>
    </source>
</evidence>
<evidence type="ECO:0000256" key="6">
    <source>
        <dbReference type="ARBA" id="ARBA00022723"/>
    </source>
</evidence>
<evidence type="ECO:0000256" key="7">
    <source>
        <dbReference type="ARBA" id="ARBA00022801"/>
    </source>
</evidence>
<dbReference type="InterPro" id="IPR012340">
    <property type="entry name" value="NA-bd_OB-fold"/>
</dbReference>
<dbReference type="Pfam" id="PF15985">
    <property type="entry name" value="KH_6"/>
    <property type="match status" value="1"/>
</dbReference>
<dbReference type="GO" id="GO:0010468">
    <property type="term" value="P:regulation of gene expression"/>
    <property type="evidence" value="ECO:0007669"/>
    <property type="project" value="UniProtKB-ARBA"/>
</dbReference>
<dbReference type="SMART" id="SM00054">
    <property type="entry name" value="EFh"/>
    <property type="match status" value="2"/>
</dbReference>
<dbReference type="Gene3D" id="1.10.238.10">
    <property type="entry name" value="EF-hand"/>
    <property type="match status" value="1"/>
</dbReference>
<dbReference type="CDD" id="cd01011">
    <property type="entry name" value="nicotinamidase"/>
    <property type="match status" value="1"/>
</dbReference>
<dbReference type="PROSITE" id="PS50222">
    <property type="entry name" value="EF_HAND_2"/>
    <property type="match status" value="2"/>
</dbReference>
<evidence type="ECO:0000256" key="10">
    <source>
        <dbReference type="ARBA" id="ARBA00022884"/>
    </source>
</evidence>
<dbReference type="PROSITE" id="PS00018">
    <property type="entry name" value="EF_HAND_1"/>
    <property type="match status" value="2"/>
</dbReference>
<evidence type="ECO:0000256" key="1">
    <source>
        <dbReference type="ARBA" id="ARBA00004123"/>
    </source>
</evidence>
<keyword evidence="9" id="KW-0106">Calcium</keyword>
<dbReference type="Pfam" id="PF21266">
    <property type="entry name" value="S1_RRP4"/>
    <property type="match status" value="1"/>
</dbReference>
<dbReference type="CDD" id="cd00051">
    <property type="entry name" value="EFh"/>
    <property type="match status" value="1"/>
</dbReference>
<keyword evidence="7" id="KW-0378">Hydrolase</keyword>
<dbReference type="InterPro" id="IPR036612">
    <property type="entry name" value="KH_dom_type_1_sf"/>
</dbReference>
<evidence type="ECO:0000256" key="8">
    <source>
        <dbReference type="ARBA" id="ARBA00022835"/>
    </source>
</evidence>
<dbReference type="GO" id="GO:0019363">
    <property type="term" value="P:pyridine nucleotide biosynthetic process"/>
    <property type="evidence" value="ECO:0007669"/>
    <property type="project" value="UniProtKB-KW"/>
</dbReference>
<evidence type="ECO:0000256" key="14">
    <source>
        <dbReference type="ARBA" id="ARBA00043224"/>
    </source>
</evidence>
<comment type="caution">
    <text evidence="16">The sequence shown here is derived from an EMBL/GenBank/DDBJ whole genome shotgun (WGS) entry which is preliminary data.</text>
</comment>
<keyword evidence="11" id="KW-0539">Nucleus</keyword>
<dbReference type="GO" id="GO:0046872">
    <property type="term" value="F:metal ion binding"/>
    <property type="evidence" value="ECO:0007669"/>
    <property type="project" value="UniProtKB-KW"/>
</dbReference>
<dbReference type="Gene3D" id="2.40.50.140">
    <property type="entry name" value="Nucleic acid-binding proteins"/>
    <property type="match status" value="1"/>
</dbReference>
<dbReference type="Proteomes" id="UP001607303">
    <property type="component" value="Unassembled WGS sequence"/>
</dbReference>
<dbReference type="Pfam" id="PF14382">
    <property type="entry name" value="ECR1_N"/>
    <property type="match status" value="1"/>
</dbReference>